<dbReference type="InterPro" id="IPR045099">
    <property type="entry name" value="PITH1-like"/>
</dbReference>
<keyword evidence="4" id="KW-1185">Reference proteome</keyword>
<dbReference type="InterPro" id="IPR008979">
    <property type="entry name" value="Galactose-bd-like_sf"/>
</dbReference>
<comment type="similarity">
    <text evidence="1">Belongs to the PITHD1 family.</text>
</comment>
<evidence type="ECO:0000256" key="1">
    <source>
        <dbReference type="ARBA" id="ARBA00025788"/>
    </source>
</evidence>
<dbReference type="SUPFAM" id="SSF49785">
    <property type="entry name" value="Galactose-binding domain-like"/>
    <property type="match status" value="1"/>
</dbReference>
<dbReference type="PANTHER" id="PTHR12175:SF1">
    <property type="entry name" value="PITH DOMAIN-CONTAINING PROTEIN 1"/>
    <property type="match status" value="1"/>
</dbReference>
<comment type="caution">
    <text evidence="3">The sequence shown here is derived from an EMBL/GenBank/DDBJ whole genome shotgun (WGS) entry which is preliminary data.</text>
</comment>
<dbReference type="InterPro" id="IPR010400">
    <property type="entry name" value="PITH_dom"/>
</dbReference>
<reference evidence="3 4" key="1">
    <citation type="journal article" date="2023" name="Commun. Biol.">
        <title>Genome analysis of Parmales, the sister group of diatoms, reveals the evolutionary specialization of diatoms from phago-mixotrophs to photoautotrophs.</title>
        <authorList>
            <person name="Ban H."/>
            <person name="Sato S."/>
            <person name="Yoshikawa S."/>
            <person name="Yamada K."/>
            <person name="Nakamura Y."/>
            <person name="Ichinomiya M."/>
            <person name="Sato N."/>
            <person name="Blanc-Mathieu R."/>
            <person name="Endo H."/>
            <person name="Kuwata A."/>
            <person name="Ogata H."/>
        </authorList>
    </citation>
    <scope>NUCLEOTIDE SEQUENCE [LARGE SCALE GENOMIC DNA]</scope>
</reference>
<dbReference type="EMBL" id="BRYB01002843">
    <property type="protein sequence ID" value="GMI26311.1"/>
    <property type="molecule type" value="Genomic_DNA"/>
</dbReference>
<dbReference type="PANTHER" id="PTHR12175">
    <property type="entry name" value="AD039 HT014 THIOREDOXIN FAMILY TRP26"/>
    <property type="match status" value="1"/>
</dbReference>
<dbReference type="PROSITE" id="PS51532">
    <property type="entry name" value="PITH"/>
    <property type="match status" value="1"/>
</dbReference>
<sequence>MNDGACNCGNPGHNHDGNFDADLGTSLHDKIDFSGVRALNEEEEGSCRGVLKSYTERLEREPHCSSDPDDGELIIHVPFGEAVKMKFLSLTGGDGGTAPSKVRLFVNRDDVDFSNVHDLEPAQELALVDPDAHPGYDGTLDYKLKASMYNSVSSLTMFFPEPFGEEQTTIHYIGFKGEGTNTRHGVVDAVYEARPVHTDHKTPSGENAARQLGD</sequence>
<protein>
    <recommendedName>
        <fullName evidence="2">PITH domain-containing protein</fullName>
    </recommendedName>
</protein>
<evidence type="ECO:0000313" key="4">
    <source>
        <dbReference type="Proteomes" id="UP001165060"/>
    </source>
</evidence>
<dbReference type="Pfam" id="PF06201">
    <property type="entry name" value="PITH"/>
    <property type="match status" value="1"/>
</dbReference>
<feature type="domain" description="PITH" evidence="2">
    <location>
        <begin position="16"/>
        <end position="195"/>
    </location>
</feature>
<accession>A0ABQ6MHX3</accession>
<organism evidence="3 4">
    <name type="scientific">Tetraparma gracilis</name>
    <dbReference type="NCBI Taxonomy" id="2962635"/>
    <lineage>
        <taxon>Eukaryota</taxon>
        <taxon>Sar</taxon>
        <taxon>Stramenopiles</taxon>
        <taxon>Ochrophyta</taxon>
        <taxon>Bolidophyceae</taxon>
        <taxon>Parmales</taxon>
        <taxon>Triparmaceae</taxon>
        <taxon>Tetraparma</taxon>
    </lineage>
</organism>
<dbReference type="Proteomes" id="UP001165060">
    <property type="component" value="Unassembled WGS sequence"/>
</dbReference>
<evidence type="ECO:0000259" key="2">
    <source>
        <dbReference type="PROSITE" id="PS51532"/>
    </source>
</evidence>
<gene>
    <name evidence="3" type="ORF">TeGR_g5555</name>
</gene>
<evidence type="ECO:0000313" key="3">
    <source>
        <dbReference type="EMBL" id="GMI26311.1"/>
    </source>
</evidence>
<dbReference type="InterPro" id="IPR037047">
    <property type="entry name" value="PITH_dom_sf"/>
</dbReference>
<proteinExistence type="inferred from homology"/>
<name>A0ABQ6MHX3_9STRA</name>
<dbReference type="Gene3D" id="2.60.120.470">
    <property type="entry name" value="PITH domain"/>
    <property type="match status" value="1"/>
</dbReference>